<dbReference type="STRING" id="2325.TKV_c15280"/>
<evidence type="ECO:0000256" key="9">
    <source>
        <dbReference type="ARBA" id="ARBA00023136"/>
    </source>
</evidence>
<dbReference type="AlphaFoldDB" id="A0A097ASA1"/>
<dbReference type="PROSITE" id="PS51257">
    <property type="entry name" value="PROKAR_LIPOPROTEIN"/>
    <property type="match status" value="1"/>
</dbReference>
<dbReference type="GO" id="GO:0005886">
    <property type="term" value="C:plasma membrane"/>
    <property type="evidence" value="ECO:0007669"/>
    <property type="project" value="UniProtKB-SubCell"/>
</dbReference>
<evidence type="ECO:0000256" key="5">
    <source>
        <dbReference type="ARBA" id="ARBA00022448"/>
    </source>
</evidence>
<keyword evidence="11 12" id="KW-0449">Lipoprotein</keyword>
<organism evidence="14 15">
    <name type="scientific">Thermoanaerobacter kivui</name>
    <name type="common">Acetogenium kivui</name>
    <dbReference type="NCBI Taxonomy" id="2325"/>
    <lineage>
        <taxon>Bacteria</taxon>
        <taxon>Bacillati</taxon>
        <taxon>Bacillota</taxon>
        <taxon>Clostridia</taxon>
        <taxon>Thermoanaerobacterales</taxon>
        <taxon>Thermoanaerobacteraceae</taxon>
        <taxon>Thermoanaerobacter</taxon>
    </lineage>
</organism>
<gene>
    <name evidence="14" type="primary">pstS</name>
    <name evidence="14" type="ORF">TKV_c15280</name>
</gene>
<evidence type="ECO:0000256" key="6">
    <source>
        <dbReference type="ARBA" id="ARBA00022475"/>
    </source>
</evidence>
<evidence type="ECO:0000256" key="7">
    <source>
        <dbReference type="ARBA" id="ARBA00022592"/>
    </source>
</evidence>
<evidence type="ECO:0000259" key="13">
    <source>
        <dbReference type="Pfam" id="PF12849"/>
    </source>
</evidence>
<dbReference type="PANTHER" id="PTHR30570">
    <property type="entry name" value="PERIPLASMIC PHOSPHATE BINDING COMPONENT OF PHOSPHATE ABC TRANSPORTER"/>
    <property type="match status" value="1"/>
</dbReference>
<evidence type="ECO:0000256" key="12">
    <source>
        <dbReference type="RuleBase" id="RU367119"/>
    </source>
</evidence>
<dbReference type="InterPro" id="IPR011862">
    <property type="entry name" value="Phos-bd"/>
</dbReference>
<dbReference type="PANTHER" id="PTHR30570:SF4">
    <property type="entry name" value="PHOSPHATE-BINDING PROTEIN PSTS 1"/>
    <property type="match status" value="1"/>
</dbReference>
<keyword evidence="10 12" id="KW-0564">Palmitate</keyword>
<dbReference type="Proteomes" id="UP000029669">
    <property type="component" value="Chromosome"/>
</dbReference>
<evidence type="ECO:0000256" key="1">
    <source>
        <dbReference type="ARBA" id="ARBA00002841"/>
    </source>
</evidence>
<comment type="subunit">
    <text evidence="4 12">The complex is composed of two ATP-binding proteins (PstB), two transmembrane proteins (PstC and PstA) and a solute-binding protein (PstS).</text>
</comment>
<comment type="subcellular location">
    <subcellularLocation>
        <location evidence="2 12">Cell membrane</location>
        <topology evidence="2 12">Lipid-anchor</topology>
    </subcellularLocation>
</comment>
<dbReference type="InterPro" id="IPR050811">
    <property type="entry name" value="Phosphate_ABC_transporter"/>
</dbReference>
<name>A0A097ASA1_THEKI</name>
<keyword evidence="9" id="KW-0472">Membrane</keyword>
<dbReference type="OrthoDB" id="9790048at2"/>
<comment type="similarity">
    <text evidence="3 12">Belongs to the PstS family.</text>
</comment>
<evidence type="ECO:0000256" key="8">
    <source>
        <dbReference type="ARBA" id="ARBA00022729"/>
    </source>
</evidence>
<feature type="domain" description="PBP" evidence="13">
    <location>
        <begin position="37"/>
        <end position="273"/>
    </location>
</feature>
<comment type="function">
    <text evidence="12">Involved in the system for phosphate transport across the cytoplasmic membrane.</text>
</comment>
<dbReference type="NCBIfam" id="TIGR02136">
    <property type="entry name" value="ptsS_2"/>
    <property type="match status" value="1"/>
</dbReference>
<accession>A0A097ASA1</accession>
<keyword evidence="8 12" id="KW-0732">Signal</keyword>
<dbReference type="eggNOG" id="COG0226">
    <property type="taxonomic scope" value="Bacteria"/>
</dbReference>
<evidence type="ECO:0000313" key="14">
    <source>
        <dbReference type="EMBL" id="AIS52693.1"/>
    </source>
</evidence>
<dbReference type="CDD" id="cd13653">
    <property type="entry name" value="PBP2_phosphate_like_1"/>
    <property type="match status" value="1"/>
</dbReference>
<reference evidence="15" key="1">
    <citation type="journal article" date="2015" name="Genome Announc.">
        <title>Whole-Genome Sequences of 80 Environmental and Clinical Isolates of Burkholderia pseudomallei.</title>
        <authorList>
            <person name="Johnson S.L."/>
            <person name="Baker A.L."/>
            <person name="Chain P.S."/>
            <person name="Currie B.J."/>
            <person name="Daligault H.E."/>
            <person name="Davenport K.W."/>
            <person name="Davis C.B."/>
            <person name="Inglis T.J."/>
            <person name="Kaestli M."/>
            <person name="Koren S."/>
            <person name="Mayo M."/>
            <person name="Merritt A.J."/>
            <person name="Price E.P."/>
            <person name="Sarovich D.S."/>
            <person name="Warner J."/>
            <person name="Rosovitz M.J."/>
        </authorList>
    </citation>
    <scope>NUCLEOTIDE SEQUENCE [LARGE SCALE GENOMIC DNA]</scope>
    <source>
        <strain evidence="15">DSM 2030</strain>
    </source>
</reference>
<dbReference type="HOGENOM" id="CLU_026228_5_0_9"/>
<evidence type="ECO:0000313" key="15">
    <source>
        <dbReference type="Proteomes" id="UP000029669"/>
    </source>
</evidence>
<proteinExistence type="inferred from homology"/>
<dbReference type="KEGG" id="tki:TKV_c15280"/>
<evidence type="ECO:0000256" key="11">
    <source>
        <dbReference type="ARBA" id="ARBA00023288"/>
    </source>
</evidence>
<dbReference type="Pfam" id="PF12849">
    <property type="entry name" value="PBP_like_2"/>
    <property type="match status" value="1"/>
</dbReference>
<comment type="function">
    <text evidence="1">Part of the ABC transporter complex PstSACB involved in phosphate import.</text>
</comment>
<keyword evidence="7 12" id="KW-0592">Phosphate transport</keyword>
<feature type="signal peptide" evidence="12">
    <location>
        <begin position="1"/>
        <end position="23"/>
    </location>
</feature>
<dbReference type="FunFam" id="3.40.190.10:FF:000107">
    <property type="entry name" value="Phosphate ABC transporter, phosphate-binding protein"/>
    <property type="match status" value="1"/>
</dbReference>
<evidence type="ECO:0000256" key="4">
    <source>
        <dbReference type="ARBA" id="ARBA00011529"/>
    </source>
</evidence>
<dbReference type="RefSeq" id="WP_049685405.1">
    <property type="nucleotide sequence ID" value="NZ_CP009170.1"/>
</dbReference>
<dbReference type="GO" id="GO:0006817">
    <property type="term" value="P:phosphate ion transport"/>
    <property type="evidence" value="ECO:0007669"/>
    <property type="project" value="UniProtKB-UniRule"/>
</dbReference>
<dbReference type="GO" id="GO:0042301">
    <property type="term" value="F:phosphate ion binding"/>
    <property type="evidence" value="ECO:0007669"/>
    <property type="project" value="UniProtKB-UniRule"/>
</dbReference>
<dbReference type="InterPro" id="IPR024370">
    <property type="entry name" value="PBP_domain"/>
</dbReference>
<keyword evidence="6 12" id="KW-1003">Cell membrane</keyword>
<evidence type="ECO:0000256" key="2">
    <source>
        <dbReference type="ARBA" id="ARBA00004193"/>
    </source>
</evidence>
<keyword evidence="5 12" id="KW-0813">Transport</keyword>
<sequence length="293" mass="31234">MLNKRFTKIAIVTLLIVSLFTAAACGSKSNSENTSDSTSDNLSGNITIAGSTALQPLVEQAAKMFMEKHPNVSITVQGGGSGTGLTQVAQGAIDIGNSDIFAEEKSGIDAKSLVDHKVAVVGFAVVVNKDVTVDSLTQQQLVDIFTGKITNWKEVGGPDMKIVIINRPASSGTRATFKKVVLKGQEEAQGVALTEDSSGTVKKAVADTKGAISYLAFSYLDDTIKVLKYEGVEPTAQNIIDGKYPIWSYEHMYTKGEPTGAVKAFLDYMISDEVQKGPLTKLGFVPITEMKTK</sequence>
<dbReference type="Gene3D" id="3.40.190.10">
    <property type="entry name" value="Periplasmic binding protein-like II"/>
    <property type="match status" value="2"/>
</dbReference>
<evidence type="ECO:0000256" key="3">
    <source>
        <dbReference type="ARBA" id="ARBA00008725"/>
    </source>
</evidence>
<protein>
    <recommendedName>
        <fullName evidence="12">Phosphate-binding protein</fullName>
    </recommendedName>
</protein>
<dbReference type="EMBL" id="CP009170">
    <property type="protein sequence ID" value="AIS52693.1"/>
    <property type="molecule type" value="Genomic_DNA"/>
</dbReference>
<feature type="chain" id="PRO_5039755540" description="Phosphate-binding protein" evidence="12">
    <location>
        <begin position="24"/>
        <end position="293"/>
    </location>
</feature>
<keyword evidence="15" id="KW-1185">Reference proteome</keyword>
<dbReference type="SUPFAM" id="SSF53850">
    <property type="entry name" value="Periplasmic binding protein-like II"/>
    <property type="match status" value="1"/>
</dbReference>
<evidence type="ECO:0000256" key="10">
    <source>
        <dbReference type="ARBA" id="ARBA00023139"/>
    </source>
</evidence>